<proteinExistence type="predicted"/>
<dbReference type="AlphaFoldDB" id="Q8KWA0"/>
<evidence type="ECO:0000313" key="1">
    <source>
        <dbReference type="EMBL" id="AAN05163.1"/>
    </source>
</evidence>
<dbReference type="Pfam" id="PF06082">
    <property type="entry name" value="YjbH"/>
    <property type="match status" value="1"/>
</dbReference>
<reference evidence="1" key="1">
    <citation type="journal article" date="2003" name="Plasmid">
        <title>Nucleotide sequence based characterizations of two cryptic plasmids from the marine bacterium Ruegeria isolate PR1b.</title>
        <authorList>
            <person name="Zhong Z."/>
            <person name="Caspi R."/>
            <person name="Helinski D."/>
            <person name="Knauf V."/>
            <person name="Sykes S."/>
            <person name="O'Byrne C."/>
            <person name="Shea T.P."/>
            <person name="Wilkinson J.E."/>
            <person name="DeLoughery C."/>
            <person name="Toukdarian A."/>
        </authorList>
    </citation>
    <scope>NUCLEOTIDE SEQUENCE</scope>
    <source>
        <strain evidence="1">PR1b</strain>
        <plasmid evidence="1">pSD20</plasmid>
    </source>
</reference>
<dbReference type="InterPro" id="IPR010344">
    <property type="entry name" value="YbjH"/>
</dbReference>
<accession>Q8KWA0</accession>
<sequence length="745" mass="81858">MMCRSPDPTKDAMPVTCRRSPRSALTASVAAFLAVVATGAAQPLLAQEAVPSGPAPRGFAWPQTPSLNFYGAPGLVDMPSAEMLPDAQFAPSFSYFAGQGRLNLQVQALPWLGVAFRYTGIQNQNPNQLLFGFDTYYDRNFDVRFRLWKEGRYRPAVAVGLQDFAGTGLFGSEYIVATKTFEPEALPGRLKLTAGLGWGRFGSNNSIATLGTRGRFQGGDTGGELSTDQWFRGDVAPFAGIEWTNGPWGLKAEYSSDAYTLETRQAQAFDRRSDFNFGIEYQASRQLRLGAYYLYGSELGITAQIQTNPRHPPSVMQVPAPTPVVPRSSWAQDEALWSQSWAGSQKARIKVRDLLAEALKQDGLILESVTLKGTSAEVRIRNTRYRSETLAVGRAARAMSRVLPPSVESFRIVPSSGGLGMSAVELRRSDLEALEFSPQAADAIWAVATVKDAGAAPAEALVSEEIYPAFSTSISPYTSPSYFDPSVPFRLDIGVDLDASYRPAPGWRIAGAIRQRIWGNVADGRPGSSKLPQVRTDAREYAQYGTTLNRLYVERRWKPGHNLYARATLGYFERMYGGLSGEILWKPVDSPLGLGAELNYVRQRDFNQRLGFRDYDVVTGHASAYLELPKNYLMQVDAGRYLAGDVGATFSLMRTFNNGWRLGGFFTLTDVSADDFGEGSFDKGITLSIPVSWLLGQPSRNSYGLTIRPVQRDGGQRVSVPGRLYGQIRAAHGKSLTAQRGRFWE</sequence>
<geneLocation type="plasmid" evidence="1">
    <name>pSD20</name>
</geneLocation>
<dbReference type="EMBL" id="AF416330">
    <property type="protein sequence ID" value="AAN05163.1"/>
    <property type="molecule type" value="Genomic_DNA"/>
</dbReference>
<protein>
    <submittedName>
        <fullName evidence="1">RB142</fullName>
    </submittedName>
</protein>
<name>Q8KWA0_9RHOB</name>
<keyword evidence="1" id="KW-0614">Plasmid</keyword>
<organism evidence="1">
    <name type="scientific">Ruegeria sp. PR1b</name>
    <dbReference type="NCBI Taxonomy" id="185588"/>
    <lineage>
        <taxon>Bacteria</taxon>
        <taxon>Pseudomonadati</taxon>
        <taxon>Pseudomonadota</taxon>
        <taxon>Alphaproteobacteria</taxon>
        <taxon>Rhodobacterales</taxon>
        <taxon>Roseobacteraceae</taxon>
        <taxon>Ruegeria</taxon>
    </lineage>
</organism>